<protein>
    <submittedName>
        <fullName evidence="2">Uncharacterized protein</fullName>
    </submittedName>
</protein>
<gene>
    <name evidence="2" type="ORF">GRI38_06670</name>
</gene>
<sequence>MILTSDILRRYRRALGLKEQNELEDALGKQAGTDGEGKDDGEASSDKER</sequence>
<comment type="caution">
    <text evidence="2">The sequence shown here is derived from an EMBL/GenBank/DDBJ whole genome shotgun (WGS) entry which is preliminary data.</text>
</comment>
<feature type="compositionally biased region" description="Basic and acidic residues" evidence="1">
    <location>
        <begin position="35"/>
        <end position="49"/>
    </location>
</feature>
<dbReference type="Proteomes" id="UP000433104">
    <property type="component" value="Unassembled WGS sequence"/>
</dbReference>
<dbReference type="RefSeq" id="WP_160682082.1">
    <property type="nucleotide sequence ID" value="NZ_WTYW01000001.1"/>
</dbReference>
<name>A0A844ZEM0_9SPHN</name>
<accession>A0A844ZEM0</accession>
<organism evidence="2 3">
    <name type="scientific">Parapontixanthobacter aurantiacus</name>
    <dbReference type="NCBI Taxonomy" id="1463599"/>
    <lineage>
        <taxon>Bacteria</taxon>
        <taxon>Pseudomonadati</taxon>
        <taxon>Pseudomonadota</taxon>
        <taxon>Alphaproteobacteria</taxon>
        <taxon>Sphingomonadales</taxon>
        <taxon>Erythrobacteraceae</taxon>
        <taxon>Parapontixanthobacter</taxon>
    </lineage>
</organism>
<feature type="region of interest" description="Disordered" evidence="1">
    <location>
        <begin position="19"/>
        <end position="49"/>
    </location>
</feature>
<keyword evidence="3" id="KW-1185">Reference proteome</keyword>
<proteinExistence type="predicted"/>
<dbReference type="AlphaFoldDB" id="A0A844ZEM0"/>
<evidence type="ECO:0000313" key="3">
    <source>
        <dbReference type="Proteomes" id="UP000433104"/>
    </source>
</evidence>
<evidence type="ECO:0000313" key="2">
    <source>
        <dbReference type="EMBL" id="MXO85713.1"/>
    </source>
</evidence>
<dbReference type="EMBL" id="WTYW01000001">
    <property type="protein sequence ID" value="MXO85713.1"/>
    <property type="molecule type" value="Genomic_DNA"/>
</dbReference>
<evidence type="ECO:0000256" key="1">
    <source>
        <dbReference type="SAM" id="MobiDB-lite"/>
    </source>
</evidence>
<reference evidence="2 3" key="1">
    <citation type="submission" date="2019-12" db="EMBL/GenBank/DDBJ databases">
        <title>Genomic-based taxomic classification of the family Erythrobacteraceae.</title>
        <authorList>
            <person name="Xu L."/>
        </authorList>
    </citation>
    <scope>NUCLEOTIDE SEQUENCE [LARGE SCALE GENOMIC DNA]</scope>
    <source>
        <strain evidence="2 3">MCCC 1A09962</strain>
    </source>
</reference>